<evidence type="ECO:0000256" key="2">
    <source>
        <dbReference type="SAM" id="MobiDB-lite"/>
    </source>
</evidence>
<dbReference type="GeneID" id="25478671"/>
<keyword evidence="1" id="KW-0175">Coiled coil</keyword>
<evidence type="ECO:0000313" key="3">
    <source>
        <dbReference type="EMBL" id="CDJ64935.1"/>
    </source>
</evidence>
<feature type="coiled-coil region" evidence="1">
    <location>
        <begin position="506"/>
        <end position="568"/>
    </location>
</feature>
<feature type="compositionally biased region" description="Polar residues" evidence="2">
    <location>
        <begin position="1060"/>
        <end position="1072"/>
    </location>
</feature>
<reference evidence="3" key="2">
    <citation type="submission" date="2013-10" db="EMBL/GenBank/DDBJ databases">
        <authorList>
            <person name="Aslett M."/>
        </authorList>
    </citation>
    <scope>NUCLEOTIDE SEQUENCE [LARGE SCALE GENOMIC DNA]</scope>
    <source>
        <strain evidence="3">Houghton</strain>
    </source>
</reference>
<dbReference type="OrthoDB" id="345978at2759"/>
<feature type="region of interest" description="Disordered" evidence="2">
    <location>
        <begin position="955"/>
        <end position="989"/>
    </location>
</feature>
<dbReference type="AlphaFoldDB" id="U6MTE2"/>
<evidence type="ECO:0000256" key="1">
    <source>
        <dbReference type="SAM" id="Coils"/>
    </source>
</evidence>
<evidence type="ECO:0000313" key="4">
    <source>
        <dbReference type="Proteomes" id="UP000030754"/>
    </source>
</evidence>
<feature type="coiled-coil region" evidence="1">
    <location>
        <begin position="423"/>
        <end position="450"/>
    </location>
</feature>
<sequence length="1170" mass="127847">MKGQLMDRSAATAAPAGSSKQGVSPVPSGSEATGRMLSFLSQSHLKQQLECQVRYFISGRLLNCTVDRESLFEDENLKLPADYQQTPRNSLAFKATLSLVLLWLKAHGLVHTAGLLCPEASLRNTDILSQEECQAVLRLPKALLSNSASPSVPSELQWNLLDRLIAAASSLPTCQNNGLKRNSDSVCENGNIPTNEGEGEHLGHSSIEKGFSCSKVQSEQVRVHRERTTRAKGKPCPPKCFDVQARESQCSKQPESPKSCCAGKGSTECNKWNEMASNQALLMEAHLRGLELCESSQRLFGARANTRQMIDQRLASLESEHKSRIRQLQKAIEQAAGAQKAHEGMSMFEVQATVDAMKHRLEIQSLRQKEEEVKIAEREKCLLERERRLADREMQLARETARKQMDDFATEQSEVCKLLTQENADFRSQLLDTKKKLEALEAELHRQKVECVTDMKSELVVDPRKSEAVGASSNAQLMSFSLVPHLGGKCQSQGPVQLKQEYGIQVARLVDELQRSNDQIRNKDAEFKLLVVELESARRESAEAQKRLKKLQKRYEVARAACVQQKKLASSISLSLNSFDLAVGSATSSAGQRSTGLRFKENDVNGPIKPTDDNTAPAEVCVLANGVSCWNDSAGVVSEPTTDNIHRRTLKPMSYDIEGPVMLSHMCRAAMDVAMPSPATLQNCTVHASESHSCHPCFRRQLIRPEINSGTYGITSRSTEGMRCAASFSSSCQQLCDAAVQPVGCSRADAGNEILAKNASPTTNDPTKDEQFLRENNPSKQEMHGYLSSAAVNDKKCRAEVPSIQEVSKFRPPAPACFSDVTNKVPTQREVTWDASDQKSTPQGISEGLLQKDIKQSGENDDAKSSAISEKNRGITACGPPLCIPWCDTHRNSPSDIGALLSGEENVSPSSMCQDNLPREPLAQLTSSGNCEELLSKSGASQQDFQIRCSLPDKASGEVSLKNEQPTTVTNKPPIEEGQALPLSTGDARRDSLSGMAELATELRDADFSTRIKLGEQIESVPVRCLEDRESGKEASAPSCPPTPTEPELHDTPVRPSASVVEQRNEVSTVERVQSPWAEASIESSLPESPKGLSNFPSLSCHVAATIEGIPAPSSTNVDFRGSWKALSKERLFSRDSAVSSSPSENDWLACVSPTDPNANEQAASYHPVR</sequence>
<feature type="region of interest" description="Disordered" evidence="2">
    <location>
        <begin position="1135"/>
        <end position="1170"/>
    </location>
</feature>
<feature type="coiled-coil region" evidence="1">
    <location>
        <begin position="359"/>
        <end position="386"/>
    </location>
</feature>
<dbReference type="VEuPathDB" id="ToxoDB:ENH_00085440"/>
<feature type="region of interest" description="Disordered" evidence="2">
    <location>
        <begin position="829"/>
        <end position="868"/>
    </location>
</feature>
<dbReference type="EMBL" id="HG723037">
    <property type="protein sequence ID" value="CDJ64935.1"/>
    <property type="molecule type" value="Genomic_DNA"/>
</dbReference>
<protein>
    <submittedName>
        <fullName evidence="3">Uncharacterized protein</fullName>
    </submittedName>
</protein>
<proteinExistence type="predicted"/>
<reference evidence="3" key="1">
    <citation type="submission" date="2013-10" db="EMBL/GenBank/DDBJ databases">
        <title>Genomic analysis of the causative agents of coccidiosis in chickens.</title>
        <authorList>
            <person name="Reid A.J."/>
            <person name="Blake D."/>
            <person name="Billington K."/>
            <person name="Browne H."/>
            <person name="Dunn M."/>
            <person name="Hung S."/>
            <person name="Kawahara F."/>
            <person name="Miranda-Saavedra D."/>
            <person name="Mourier T."/>
            <person name="Nagra H."/>
            <person name="Otto T.D."/>
            <person name="Rawlings N."/>
            <person name="Sanchez A."/>
            <person name="Sanders M."/>
            <person name="Subramaniam C."/>
            <person name="Tay Y."/>
            <person name="Dear P."/>
            <person name="Doerig C."/>
            <person name="Gruber A."/>
            <person name="Parkinson J."/>
            <person name="Shirley M."/>
            <person name="Wan K.L."/>
            <person name="Berriman M."/>
            <person name="Tomley F."/>
            <person name="Pain A."/>
        </authorList>
    </citation>
    <scope>NUCLEOTIDE SEQUENCE [LARGE SCALE GENOMIC DNA]</scope>
    <source>
        <strain evidence="3">Houghton</strain>
    </source>
</reference>
<organism evidence="3 4">
    <name type="scientific">Eimeria necatrix</name>
    <dbReference type="NCBI Taxonomy" id="51315"/>
    <lineage>
        <taxon>Eukaryota</taxon>
        <taxon>Sar</taxon>
        <taxon>Alveolata</taxon>
        <taxon>Apicomplexa</taxon>
        <taxon>Conoidasida</taxon>
        <taxon>Coccidia</taxon>
        <taxon>Eucoccidiorida</taxon>
        <taxon>Eimeriorina</taxon>
        <taxon>Eimeriidae</taxon>
        <taxon>Eimeria</taxon>
    </lineage>
</organism>
<dbReference type="Proteomes" id="UP000030754">
    <property type="component" value="Unassembled WGS sequence"/>
</dbReference>
<gene>
    <name evidence="3" type="ORF">ENH_00085440</name>
</gene>
<name>U6MTE2_9EIME</name>
<feature type="region of interest" description="Disordered" evidence="2">
    <location>
        <begin position="1"/>
        <end position="30"/>
    </location>
</feature>
<dbReference type="RefSeq" id="XP_013433402.1">
    <property type="nucleotide sequence ID" value="XM_013577948.1"/>
</dbReference>
<feature type="region of interest" description="Disordered" evidence="2">
    <location>
        <begin position="1026"/>
        <end position="1075"/>
    </location>
</feature>
<feature type="compositionally biased region" description="Polar residues" evidence="2">
    <location>
        <begin position="962"/>
        <end position="971"/>
    </location>
</feature>
<accession>U6MTE2</accession>
<keyword evidence="4" id="KW-1185">Reference proteome</keyword>
<feature type="compositionally biased region" description="Basic and acidic residues" evidence="2">
    <location>
        <begin position="850"/>
        <end position="864"/>
    </location>
</feature>